<accession>F2AM68</accession>
<organism evidence="1 2">
    <name type="scientific">Rhodopirellula baltica WH47</name>
    <dbReference type="NCBI Taxonomy" id="991778"/>
    <lineage>
        <taxon>Bacteria</taxon>
        <taxon>Pseudomonadati</taxon>
        <taxon>Planctomycetota</taxon>
        <taxon>Planctomycetia</taxon>
        <taxon>Pirellulales</taxon>
        <taxon>Pirellulaceae</taxon>
        <taxon>Rhodopirellula</taxon>
    </lineage>
</organism>
<dbReference type="Proteomes" id="UP000006222">
    <property type="component" value="Unassembled WGS sequence"/>
</dbReference>
<dbReference type="AlphaFoldDB" id="F2AM68"/>
<proteinExistence type="predicted"/>
<gene>
    <name evidence="1" type="ORF">RBWH47_00617</name>
</gene>
<reference evidence="1 2" key="1">
    <citation type="journal article" date="2013" name="Mar. Genomics">
        <title>Expression of sulfatases in Rhodopirellula baltica and the diversity of sulfatases in the genus Rhodopirellula.</title>
        <authorList>
            <person name="Wegner C.E."/>
            <person name="Richter-Heitmann T."/>
            <person name="Klindworth A."/>
            <person name="Klockow C."/>
            <person name="Richter M."/>
            <person name="Achstetter T."/>
            <person name="Glockner F.O."/>
            <person name="Harder J."/>
        </authorList>
    </citation>
    <scope>NUCLEOTIDE SEQUENCE [LARGE SCALE GENOMIC DNA]</scope>
    <source>
        <strain evidence="1 2">WH47</strain>
    </source>
</reference>
<dbReference type="PATRIC" id="fig|991778.3.peg.802"/>
<dbReference type="EMBL" id="AFAR01000046">
    <property type="protein sequence ID" value="EGF29245.1"/>
    <property type="molecule type" value="Genomic_DNA"/>
</dbReference>
<name>F2AM68_RHOBT</name>
<comment type="caution">
    <text evidence="1">The sequence shown here is derived from an EMBL/GenBank/DDBJ whole genome shotgun (WGS) entry which is preliminary data.</text>
</comment>
<evidence type="ECO:0000313" key="1">
    <source>
        <dbReference type="EMBL" id="EGF29245.1"/>
    </source>
</evidence>
<evidence type="ECO:0000313" key="2">
    <source>
        <dbReference type="Proteomes" id="UP000006222"/>
    </source>
</evidence>
<sequence>MWKRVGSPNCRDWRRIREKTATKLNEQRTIVIVRASKGIFADIVRQCAVDPLDSAESVDSRR</sequence>
<protein>
    <submittedName>
        <fullName evidence="1">Uncharacterized protein</fullName>
    </submittedName>
</protein>